<keyword evidence="3" id="KW-1185">Reference proteome</keyword>
<dbReference type="Pfam" id="PF11905">
    <property type="entry name" value="DUF3425"/>
    <property type="match status" value="1"/>
</dbReference>
<feature type="compositionally biased region" description="Polar residues" evidence="1">
    <location>
        <begin position="333"/>
        <end position="343"/>
    </location>
</feature>
<dbReference type="GO" id="GO:0003700">
    <property type="term" value="F:DNA-binding transcription factor activity"/>
    <property type="evidence" value="ECO:0007669"/>
    <property type="project" value="InterPro"/>
</dbReference>
<dbReference type="InterPro" id="IPR021833">
    <property type="entry name" value="DUF3425"/>
</dbReference>
<comment type="caution">
    <text evidence="2">The sequence shown here is derived from an EMBL/GenBank/DDBJ whole genome shotgun (WGS) entry which is preliminary data.</text>
</comment>
<feature type="compositionally biased region" description="Polar residues" evidence="1">
    <location>
        <begin position="312"/>
        <end position="323"/>
    </location>
</feature>
<organism evidence="2 3">
    <name type="scientific">Phyllachora maydis</name>
    <dbReference type="NCBI Taxonomy" id="1825666"/>
    <lineage>
        <taxon>Eukaryota</taxon>
        <taxon>Fungi</taxon>
        <taxon>Dikarya</taxon>
        <taxon>Ascomycota</taxon>
        <taxon>Pezizomycotina</taxon>
        <taxon>Sordariomycetes</taxon>
        <taxon>Sordariomycetidae</taxon>
        <taxon>Phyllachorales</taxon>
        <taxon>Phyllachoraceae</taxon>
        <taxon>Phyllachora</taxon>
    </lineage>
</organism>
<dbReference type="InterPro" id="IPR046347">
    <property type="entry name" value="bZIP_sf"/>
</dbReference>
<dbReference type="Proteomes" id="UP001217918">
    <property type="component" value="Unassembled WGS sequence"/>
</dbReference>
<evidence type="ECO:0000313" key="2">
    <source>
        <dbReference type="EMBL" id="KAK2069767.1"/>
    </source>
</evidence>
<dbReference type="EMBL" id="JAQQPM010000003">
    <property type="protein sequence ID" value="KAK2069767.1"/>
    <property type="molecule type" value="Genomic_DNA"/>
</dbReference>
<dbReference type="PANTHER" id="PTHR37012:SF2">
    <property type="entry name" value="BZIP DOMAIN-CONTAINING PROTEIN-RELATED"/>
    <property type="match status" value="1"/>
</dbReference>
<dbReference type="SUPFAM" id="SSF57959">
    <property type="entry name" value="Leucine zipper domain"/>
    <property type="match status" value="1"/>
</dbReference>
<gene>
    <name evidence="2" type="ORF">P8C59_004321</name>
</gene>
<feature type="compositionally biased region" description="Low complexity" evidence="1">
    <location>
        <begin position="42"/>
        <end position="58"/>
    </location>
</feature>
<feature type="compositionally biased region" description="Basic residues" evidence="1">
    <location>
        <begin position="101"/>
        <end position="114"/>
    </location>
</feature>
<feature type="compositionally biased region" description="Low complexity" evidence="1">
    <location>
        <begin position="254"/>
        <end position="276"/>
    </location>
</feature>
<evidence type="ECO:0008006" key="4">
    <source>
        <dbReference type="Google" id="ProtNLM"/>
    </source>
</evidence>
<feature type="compositionally biased region" description="Polar residues" evidence="1">
    <location>
        <begin position="70"/>
        <end position="86"/>
    </location>
</feature>
<feature type="compositionally biased region" description="Basic and acidic residues" evidence="1">
    <location>
        <begin position="149"/>
        <end position="168"/>
    </location>
</feature>
<dbReference type="AlphaFoldDB" id="A0AAD9MB67"/>
<feature type="region of interest" description="Disordered" evidence="1">
    <location>
        <begin position="231"/>
        <end position="283"/>
    </location>
</feature>
<sequence length="621" mass="67337">MASAADTSSAPSSSSKRLHPDPAPAAAAAASTPPEVDNHGPAAAAAAAASATATNGHAHAPDDALRQGRHQSTVLLPTSRRTSVAHSPSDSSYQYSPPRPRDHHHYHHHHHHHQHGADDPGPDNDYGDALPGKKRKVGPGSRVVANLTEEQRNKKRANDREAQRAIRERQKAKVEGLERRIAELESTHSYGELQSAVRQREAVDAENAELKRALASIVAVIDPLLNRAPAERPVYPSPGPSYLGHQAPQPQPPASSLSLNNLSTSASAASPGSVGAHVHQQRHKMEHGLELGIDKKLGLDFILEPGNRLTRIQSSTHGAQDTPPSYWRRDSAQQEGLDTTTPRRPSHAAVNSGHAALHSPHGLAADGNLPGTAGPLPQIRNCAATCPFDTLLLGLLQERRQRAAEGAPASEVLGPRYPSVLSLLKPSHSRFSHPLSKFFTDMLLTFPDLSGLPERVAVLYLMFLTMRWQICPSPENLARLPAWAQPLPEQFTRAHPAWLDHLPFPLMRLRLVVDYGYDPAGAGPADFPFDNFWLPYTSTLSLNWPYEETDTLLLLALGSDGSGEELIINPVFERHLRRLENWTLGDAFDRAFPALAGTYNLNRDGPRDGAAADEGAGRGRA</sequence>
<feature type="region of interest" description="Disordered" evidence="1">
    <location>
        <begin position="1"/>
        <end position="168"/>
    </location>
</feature>
<proteinExistence type="predicted"/>
<evidence type="ECO:0000256" key="1">
    <source>
        <dbReference type="SAM" id="MobiDB-lite"/>
    </source>
</evidence>
<feature type="region of interest" description="Disordered" evidence="1">
    <location>
        <begin position="312"/>
        <end position="369"/>
    </location>
</feature>
<accession>A0AAD9MB67</accession>
<feature type="compositionally biased region" description="Low complexity" evidence="1">
    <location>
        <begin position="87"/>
        <end position="96"/>
    </location>
</feature>
<feature type="compositionally biased region" description="Low complexity" evidence="1">
    <location>
        <begin position="1"/>
        <end position="15"/>
    </location>
</feature>
<feature type="compositionally biased region" description="Low complexity" evidence="1">
    <location>
        <begin position="24"/>
        <end position="34"/>
    </location>
</feature>
<protein>
    <recommendedName>
        <fullName evidence="4">BZIP transcription factor</fullName>
    </recommendedName>
</protein>
<name>A0AAD9MB67_9PEZI</name>
<dbReference type="CDD" id="cd14688">
    <property type="entry name" value="bZIP_YAP"/>
    <property type="match status" value="1"/>
</dbReference>
<reference evidence="2" key="1">
    <citation type="journal article" date="2023" name="Mol. Plant Microbe Interact.">
        <title>Elucidating the Obligate Nature and Biological Capacity of an Invasive Fungal Corn Pathogen.</title>
        <authorList>
            <person name="MacCready J.S."/>
            <person name="Roggenkamp E.M."/>
            <person name="Gdanetz K."/>
            <person name="Chilvers M.I."/>
        </authorList>
    </citation>
    <scope>NUCLEOTIDE SEQUENCE</scope>
    <source>
        <strain evidence="2">PM02</strain>
    </source>
</reference>
<evidence type="ECO:0000313" key="3">
    <source>
        <dbReference type="Proteomes" id="UP001217918"/>
    </source>
</evidence>
<dbReference type="PANTHER" id="PTHR37012">
    <property type="entry name" value="B-ZIP TRANSCRIPTION FACTOR (EUROFUNG)-RELATED"/>
    <property type="match status" value="1"/>
</dbReference>
<dbReference type="Gene3D" id="1.20.5.170">
    <property type="match status" value="1"/>
</dbReference>